<dbReference type="EC" id="1.-.-.-" evidence="4"/>
<feature type="domain" description="NADPH-dependent FMN reductase-like" evidence="3">
    <location>
        <begin position="4"/>
        <end position="125"/>
    </location>
</feature>
<reference evidence="4" key="1">
    <citation type="submission" date="2019-11" db="EMBL/GenBank/DDBJ databases">
        <authorList>
            <person name="Feng L."/>
        </authorList>
    </citation>
    <scope>NUCLEOTIDE SEQUENCE</scope>
    <source>
        <strain evidence="4">AundefinedLFYP135</strain>
    </source>
</reference>
<dbReference type="PANTHER" id="PTHR43278:SF4">
    <property type="entry name" value="NAD(P)H-DEPENDENT FMN-CONTAINING OXIDOREDUCTASE YWQN-RELATED"/>
    <property type="match status" value="1"/>
</dbReference>
<dbReference type="EMBL" id="CACRSL010000003">
    <property type="protein sequence ID" value="VYT16829.1"/>
    <property type="molecule type" value="Genomic_DNA"/>
</dbReference>
<evidence type="ECO:0000256" key="1">
    <source>
        <dbReference type="ARBA" id="ARBA00022630"/>
    </source>
</evidence>
<dbReference type="SUPFAM" id="SSF52218">
    <property type="entry name" value="Flavoproteins"/>
    <property type="match status" value="1"/>
</dbReference>
<name>A0A6N2UGW2_9FIRM</name>
<gene>
    <name evidence="4" type="primary">ywqN</name>
    <name evidence="4" type="ORF">AULFYP135_01923</name>
</gene>
<keyword evidence="1" id="KW-0285">Flavoprotein</keyword>
<dbReference type="InterPro" id="IPR005025">
    <property type="entry name" value="FMN_Rdtase-like_dom"/>
</dbReference>
<dbReference type="AlphaFoldDB" id="A0A6N2UGW2"/>
<evidence type="ECO:0000313" key="4">
    <source>
        <dbReference type="EMBL" id="VYT16829.1"/>
    </source>
</evidence>
<protein>
    <submittedName>
        <fullName evidence="4">NAD(P)H-dependent FMN-containing oxidoreductase YwqN</fullName>
        <ecNumber evidence="4">1.-.-.-</ecNumber>
    </submittedName>
</protein>
<organism evidence="4">
    <name type="scientific">uncultured Anaerotruncus sp</name>
    <dbReference type="NCBI Taxonomy" id="905011"/>
    <lineage>
        <taxon>Bacteria</taxon>
        <taxon>Bacillati</taxon>
        <taxon>Bacillota</taxon>
        <taxon>Clostridia</taxon>
        <taxon>Eubacteriales</taxon>
        <taxon>Oscillospiraceae</taxon>
        <taxon>Anaerotruncus</taxon>
        <taxon>environmental samples</taxon>
    </lineage>
</organism>
<accession>A0A6N2UGW2</accession>
<evidence type="ECO:0000256" key="2">
    <source>
        <dbReference type="ARBA" id="ARBA00022643"/>
    </source>
</evidence>
<dbReference type="GO" id="GO:0016491">
    <property type="term" value="F:oxidoreductase activity"/>
    <property type="evidence" value="ECO:0007669"/>
    <property type="project" value="UniProtKB-KW"/>
</dbReference>
<dbReference type="Gene3D" id="3.40.50.360">
    <property type="match status" value="1"/>
</dbReference>
<evidence type="ECO:0000259" key="3">
    <source>
        <dbReference type="Pfam" id="PF03358"/>
    </source>
</evidence>
<proteinExistence type="predicted"/>
<keyword evidence="4" id="KW-0560">Oxidoreductase</keyword>
<dbReference type="Pfam" id="PF03358">
    <property type="entry name" value="FMN_red"/>
    <property type="match status" value="1"/>
</dbReference>
<keyword evidence="2" id="KW-0288">FMN</keyword>
<dbReference type="PANTHER" id="PTHR43278">
    <property type="entry name" value="NAD(P)H-DEPENDENT FMN-CONTAINING OXIDOREDUCTASE YWQN-RELATED"/>
    <property type="match status" value="1"/>
</dbReference>
<dbReference type="InterPro" id="IPR051796">
    <property type="entry name" value="ISF_SsuE-like"/>
</dbReference>
<sequence length="180" mass="19017">MSKRVLIVTGSPRAGGNSDQLAKAFAKGAQEAGHTVTTFDAGRSKIGPCRACDTCFSKGVACSFDDDFNKLAPLLEQADAIALVSPLYWYDISGQLKLAIDKLKAFSGRNLPIRESVLLMCGAVADPAKFDGAVGVYRRICQGSLQWQGRGVVLATGCSQKGAIAGHPALEEAYQLGHNL</sequence>
<dbReference type="InterPro" id="IPR029039">
    <property type="entry name" value="Flavoprotein-like_sf"/>
</dbReference>